<evidence type="ECO:0000256" key="1">
    <source>
        <dbReference type="SAM" id="Phobius"/>
    </source>
</evidence>
<organism evidence="2 3">
    <name type="scientific">Ectopseudomonas mendocina</name>
    <name type="common">Pseudomonas mendocina</name>
    <dbReference type="NCBI Taxonomy" id="300"/>
    <lineage>
        <taxon>Bacteria</taxon>
        <taxon>Pseudomonadati</taxon>
        <taxon>Pseudomonadota</taxon>
        <taxon>Gammaproteobacteria</taxon>
        <taxon>Pseudomonadales</taxon>
        <taxon>Pseudomonadaceae</taxon>
        <taxon>Ectopseudomonas</taxon>
    </lineage>
</organism>
<name>A0ABZ2RMR4_ECTME</name>
<sequence length="129" mass="14587">MITIELLRALVDAMSLAFMVAGVVWIITSLHMCYTCLDELLEHFSGNATIMSYAALRKGGPWGKLMLLVEISKVVTFPDFYIKRNRVVHAELAGLRMGLRVRLKLNLWLCAFVLFSMCIAAFGIKFIKE</sequence>
<protein>
    <submittedName>
        <fullName evidence="2">Uncharacterized protein</fullName>
    </submittedName>
</protein>
<proteinExistence type="predicted"/>
<reference evidence="2 3" key="1">
    <citation type="submission" date="2024-03" db="EMBL/GenBank/DDBJ databases">
        <title>Complete genome of BD2.</title>
        <authorList>
            <person name="Cao G."/>
        </authorList>
    </citation>
    <scope>NUCLEOTIDE SEQUENCE [LARGE SCALE GENOMIC DNA]</scope>
    <source>
        <strain evidence="2 3">BD2</strain>
    </source>
</reference>
<feature type="transmembrane region" description="Helical" evidence="1">
    <location>
        <begin position="6"/>
        <end position="27"/>
    </location>
</feature>
<keyword evidence="1" id="KW-1133">Transmembrane helix</keyword>
<evidence type="ECO:0000313" key="2">
    <source>
        <dbReference type="EMBL" id="WXL25414.1"/>
    </source>
</evidence>
<dbReference type="EMBL" id="CP148074">
    <property type="protein sequence ID" value="WXL25414.1"/>
    <property type="molecule type" value="Genomic_DNA"/>
</dbReference>
<accession>A0ABZ2RMR4</accession>
<evidence type="ECO:0000313" key="3">
    <source>
        <dbReference type="Proteomes" id="UP001476583"/>
    </source>
</evidence>
<keyword evidence="3" id="KW-1185">Reference proteome</keyword>
<keyword evidence="1" id="KW-0472">Membrane</keyword>
<gene>
    <name evidence="2" type="ORF">WG219_19265</name>
</gene>
<dbReference type="Proteomes" id="UP001476583">
    <property type="component" value="Chromosome"/>
</dbReference>
<feature type="transmembrane region" description="Helical" evidence="1">
    <location>
        <begin position="105"/>
        <end position="127"/>
    </location>
</feature>
<keyword evidence="1" id="KW-0812">Transmembrane</keyword>